<keyword evidence="8" id="KW-1185">Reference proteome</keyword>
<gene>
    <name evidence="7" type="ORF">nbrc107696_42800</name>
</gene>
<dbReference type="AlphaFoldDB" id="A0A7I9VET6"/>
<feature type="domain" description="CobW C-terminal" evidence="6">
    <location>
        <begin position="193"/>
        <end position="284"/>
    </location>
</feature>
<dbReference type="InterPro" id="IPR051316">
    <property type="entry name" value="Zinc-reg_GTPase_activator"/>
</dbReference>
<evidence type="ECO:0000259" key="6">
    <source>
        <dbReference type="SMART" id="SM00833"/>
    </source>
</evidence>
<evidence type="ECO:0000256" key="2">
    <source>
        <dbReference type="ARBA" id="ARBA00022801"/>
    </source>
</evidence>
<keyword evidence="3" id="KW-0143">Chaperone</keyword>
<dbReference type="Gene3D" id="3.40.50.300">
    <property type="entry name" value="P-loop containing nucleotide triphosphate hydrolases"/>
    <property type="match status" value="1"/>
</dbReference>
<dbReference type="PANTHER" id="PTHR13748:SF62">
    <property type="entry name" value="COBW DOMAIN-CONTAINING PROTEIN"/>
    <property type="match status" value="1"/>
</dbReference>
<evidence type="ECO:0000256" key="5">
    <source>
        <dbReference type="ARBA" id="ARBA00049117"/>
    </source>
</evidence>
<evidence type="ECO:0000256" key="4">
    <source>
        <dbReference type="ARBA" id="ARBA00034320"/>
    </source>
</evidence>
<comment type="catalytic activity">
    <reaction evidence="5">
        <text>GTP + H2O = GDP + phosphate + H(+)</text>
        <dbReference type="Rhea" id="RHEA:19669"/>
        <dbReference type="ChEBI" id="CHEBI:15377"/>
        <dbReference type="ChEBI" id="CHEBI:15378"/>
        <dbReference type="ChEBI" id="CHEBI:37565"/>
        <dbReference type="ChEBI" id="CHEBI:43474"/>
        <dbReference type="ChEBI" id="CHEBI:58189"/>
    </reaction>
    <physiologicalReaction direction="left-to-right" evidence="5">
        <dbReference type="Rhea" id="RHEA:19670"/>
    </physiologicalReaction>
</comment>
<dbReference type="SUPFAM" id="SSF90002">
    <property type="entry name" value="Hypothetical protein YjiA, C-terminal domain"/>
    <property type="match status" value="1"/>
</dbReference>
<dbReference type="InterPro" id="IPR011629">
    <property type="entry name" value="CobW-like_C"/>
</dbReference>
<accession>A0A7I9VET6</accession>
<protein>
    <submittedName>
        <fullName evidence="7">Cobalamin biosynthesis protein CobW</fullName>
    </submittedName>
</protein>
<dbReference type="Proteomes" id="UP000444960">
    <property type="component" value="Unassembled WGS sequence"/>
</dbReference>
<comment type="caution">
    <text evidence="7">The sequence shown here is derived from an EMBL/GenBank/DDBJ whole genome shotgun (WGS) entry which is preliminary data.</text>
</comment>
<evidence type="ECO:0000313" key="7">
    <source>
        <dbReference type="EMBL" id="GEE03834.1"/>
    </source>
</evidence>
<sequence>MLVNDFGSVDIDSLLVSGAAGGTVSLPGGCMCCTTDAAGLGDAIAALSAPDVGLDAILIEASGIAEPPALIRLVLAARSATVSYGGLVYVVDSAEYLTTLATHPSVRGHVAVADLVVLNKADTVDDAESAAVREAVRAVNSTASVLAVTDAAVDPSLLFDDAPDRPADDGPRQLALDDLLRDDHHHDHLHAEFESVSLDHAGPVDPRRLAAFLERPPVGAYRIKGTVLVDRPGHADEAYVIQAVGGVVRVTRAPWGAQSPSTSLVVIGSGLDVVGADAALRAVLGPDADDEHGVLHLTRHLT</sequence>
<dbReference type="Pfam" id="PF02492">
    <property type="entry name" value="cobW"/>
    <property type="match status" value="1"/>
</dbReference>
<name>A0A7I9VET6_9ACTN</name>
<evidence type="ECO:0000313" key="8">
    <source>
        <dbReference type="Proteomes" id="UP000444960"/>
    </source>
</evidence>
<dbReference type="GO" id="GO:0005737">
    <property type="term" value="C:cytoplasm"/>
    <property type="evidence" value="ECO:0007669"/>
    <property type="project" value="TreeGrafter"/>
</dbReference>
<dbReference type="PANTHER" id="PTHR13748">
    <property type="entry name" value="COBW-RELATED"/>
    <property type="match status" value="1"/>
</dbReference>
<proteinExistence type="inferred from homology"/>
<dbReference type="Gene3D" id="3.30.1220.10">
    <property type="entry name" value="CobW-like, C-terminal domain"/>
    <property type="match status" value="1"/>
</dbReference>
<dbReference type="SUPFAM" id="SSF52540">
    <property type="entry name" value="P-loop containing nucleoside triphosphate hydrolases"/>
    <property type="match status" value="1"/>
</dbReference>
<dbReference type="SMART" id="SM00833">
    <property type="entry name" value="CobW_C"/>
    <property type="match status" value="1"/>
</dbReference>
<keyword evidence="2" id="KW-0378">Hydrolase</keyword>
<comment type="similarity">
    <text evidence="4">Belongs to the SIMIBI class G3E GTPase family. ZNG1 subfamily.</text>
</comment>
<evidence type="ECO:0000256" key="3">
    <source>
        <dbReference type="ARBA" id="ARBA00023186"/>
    </source>
</evidence>
<organism evidence="7 8">
    <name type="scientific">Gordonia spumicola</name>
    <dbReference type="NCBI Taxonomy" id="589161"/>
    <lineage>
        <taxon>Bacteria</taxon>
        <taxon>Bacillati</taxon>
        <taxon>Actinomycetota</taxon>
        <taxon>Actinomycetes</taxon>
        <taxon>Mycobacteriales</taxon>
        <taxon>Gordoniaceae</taxon>
        <taxon>Gordonia</taxon>
    </lineage>
</organism>
<keyword evidence="1" id="KW-0547">Nucleotide-binding</keyword>
<dbReference type="InterPro" id="IPR036627">
    <property type="entry name" value="CobW-likC_sf"/>
</dbReference>
<dbReference type="InterPro" id="IPR003495">
    <property type="entry name" value="CobW/HypB/UreG_nucleotide-bd"/>
</dbReference>
<reference evidence="8" key="1">
    <citation type="submission" date="2019-06" db="EMBL/GenBank/DDBJ databases">
        <title>Gordonia isolated from sludge of a wastewater treatment plant.</title>
        <authorList>
            <person name="Tamura T."/>
            <person name="Aoyama K."/>
            <person name="Kang Y."/>
            <person name="Saito S."/>
            <person name="Akiyama N."/>
            <person name="Yazawa K."/>
            <person name="Gonoi T."/>
            <person name="Mikami Y."/>
        </authorList>
    </citation>
    <scope>NUCLEOTIDE SEQUENCE [LARGE SCALE GENOMIC DNA]</scope>
    <source>
        <strain evidence="8">NBRC 107696</strain>
    </source>
</reference>
<dbReference type="EMBL" id="BJOV01000005">
    <property type="protein sequence ID" value="GEE03834.1"/>
    <property type="molecule type" value="Genomic_DNA"/>
</dbReference>
<dbReference type="InterPro" id="IPR027417">
    <property type="entry name" value="P-loop_NTPase"/>
</dbReference>
<dbReference type="Pfam" id="PF07683">
    <property type="entry name" value="CobW_C"/>
    <property type="match status" value="1"/>
</dbReference>
<dbReference type="GO" id="GO:0000166">
    <property type="term" value="F:nucleotide binding"/>
    <property type="evidence" value="ECO:0007669"/>
    <property type="project" value="UniProtKB-KW"/>
</dbReference>
<dbReference type="GO" id="GO:0016787">
    <property type="term" value="F:hydrolase activity"/>
    <property type="evidence" value="ECO:0007669"/>
    <property type="project" value="UniProtKB-KW"/>
</dbReference>
<evidence type="ECO:0000256" key="1">
    <source>
        <dbReference type="ARBA" id="ARBA00022741"/>
    </source>
</evidence>